<dbReference type="SMART" id="SM01204">
    <property type="entry name" value="FIST_C"/>
    <property type="match status" value="1"/>
</dbReference>
<evidence type="ECO:0000313" key="4">
    <source>
        <dbReference type="Proteomes" id="UP000297647"/>
    </source>
</evidence>
<accession>A0A4Y9QLT7</accession>
<feature type="domain" description="FIST" evidence="1">
    <location>
        <begin position="45"/>
        <end position="234"/>
    </location>
</feature>
<gene>
    <name evidence="3" type="ORF">E4S40_15460</name>
</gene>
<dbReference type="SMART" id="SM00897">
    <property type="entry name" value="FIST"/>
    <property type="match status" value="1"/>
</dbReference>
<dbReference type="Pfam" id="PF08495">
    <property type="entry name" value="FIST"/>
    <property type="match status" value="1"/>
</dbReference>
<proteinExistence type="predicted"/>
<name>A0A4Y9QLT7_9BACT</name>
<feature type="domain" description="FIST C-domain" evidence="2">
    <location>
        <begin position="235"/>
        <end position="377"/>
    </location>
</feature>
<dbReference type="Pfam" id="PF10442">
    <property type="entry name" value="FIST_C"/>
    <property type="match status" value="1"/>
</dbReference>
<evidence type="ECO:0000313" key="3">
    <source>
        <dbReference type="EMBL" id="TFV93639.1"/>
    </source>
</evidence>
<dbReference type="PANTHER" id="PTHR40252">
    <property type="entry name" value="BLR0328 PROTEIN"/>
    <property type="match status" value="1"/>
</dbReference>
<dbReference type="InterPro" id="IPR013702">
    <property type="entry name" value="FIST_domain_N"/>
</dbReference>
<comment type="caution">
    <text evidence="3">The sequence shown here is derived from an EMBL/GenBank/DDBJ whole genome shotgun (WGS) entry which is preliminary data.</text>
</comment>
<protein>
    <recommendedName>
        <fullName evidence="5">Histidine kinase</fullName>
    </recommendedName>
</protein>
<dbReference type="InterPro" id="IPR019494">
    <property type="entry name" value="FIST_C"/>
</dbReference>
<dbReference type="PANTHER" id="PTHR40252:SF2">
    <property type="entry name" value="BLR0328 PROTEIN"/>
    <property type="match status" value="1"/>
</dbReference>
<organism evidence="3 4">
    <name type="scientific">Algoriphagus kandeliae</name>
    <dbReference type="NCBI Taxonomy" id="2562278"/>
    <lineage>
        <taxon>Bacteria</taxon>
        <taxon>Pseudomonadati</taxon>
        <taxon>Bacteroidota</taxon>
        <taxon>Cytophagia</taxon>
        <taxon>Cytophagales</taxon>
        <taxon>Cyclobacteriaceae</taxon>
        <taxon>Algoriphagus</taxon>
    </lineage>
</organism>
<reference evidence="3 4" key="1">
    <citation type="submission" date="2019-03" db="EMBL/GenBank/DDBJ databases">
        <title>Algoriphagus sp. nov, a new strain isolated from root system soil of mangrove plant Kandelia.</title>
        <authorList>
            <person name="Yin Q."/>
            <person name="Wang K."/>
            <person name="Song Z."/>
        </authorList>
    </citation>
    <scope>NUCLEOTIDE SEQUENCE [LARGE SCALE GENOMIC DNA]</scope>
    <source>
        <strain evidence="3 4">XY-J91</strain>
    </source>
</reference>
<evidence type="ECO:0000259" key="2">
    <source>
        <dbReference type="SMART" id="SM01204"/>
    </source>
</evidence>
<dbReference type="Proteomes" id="UP000297647">
    <property type="component" value="Unassembled WGS sequence"/>
</dbReference>
<evidence type="ECO:0008006" key="5">
    <source>
        <dbReference type="Google" id="ProtNLM"/>
    </source>
</evidence>
<evidence type="ECO:0000259" key="1">
    <source>
        <dbReference type="SMART" id="SM00897"/>
    </source>
</evidence>
<dbReference type="EMBL" id="SPSB01000004">
    <property type="protein sequence ID" value="TFV93639.1"/>
    <property type="molecule type" value="Genomic_DNA"/>
</dbReference>
<sequence length="397" mass="43237">MLLGSIERKIIAPIYTEKMNAKSIQGKSPEEIKKVLSESMADGFKPTLAIIILTNIEDAEPLREIFGASGIEIFGLTVPQKFSEHGIAEDDIVIMLLDMKPENFKIEINDYQGSSAYEVGYQTGSVGSNYFKNPVFIISPVDFQVSGDELIRGLTDAAGYDSVVAGGIAGNPVDFSGIVFTNSASSKSGLLALILDQDHISICGLAVSGWKPVGTSKKITKTEGTWVYTIDDEPAMKVIQRFLGNEIVLSNTEASGLLPSDLGYPLQFERESGNVIMKPALFLNPSDQSIMIGGHVKEGDKFRFSLPPDFDVIDKVIESTRTYKEEKMPDSDVLLVFSCVGRLGSFGPLITTEIEGLASTWGKPMIGYFSLGEFGKLDEGRCEFHGTTVSWIALKEK</sequence>
<keyword evidence="4" id="KW-1185">Reference proteome</keyword>
<dbReference type="AlphaFoldDB" id="A0A4Y9QLT7"/>